<keyword evidence="4" id="KW-1185">Reference proteome</keyword>
<proteinExistence type="predicted"/>
<dbReference type="InterPro" id="IPR029442">
    <property type="entry name" value="GyrI-like"/>
</dbReference>
<dbReference type="GO" id="GO:0003677">
    <property type="term" value="F:DNA binding"/>
    <property type="evidence" value="ECO:0007669"/>
    <property type="project" value="UniProtKB-KW"/>
</dbReference>
<name>A0A1L8STC0_9ENTE</name>
<evidence type="ECO:0000313" key="3">
    <source>
        <dbReference type="EMBL" id="OJG35084.1"/>
    </source>
</evidence>
<evidence type="ECO:0000313" key="4">
    <source>
        <dbReference type="Proteomes" id="UP000183700"/>
    </source>
</evidence>
<comment type="caution">
    <text evidence="3">The sequence shown here is derived from an EMBL/GenBank/DDBJ whole genome shotgun (WGS) entry which is preliminary data.</text>
</comment>
<dbReference type="InterPro" id="IPR009061">
    <property type="entry name" value="DNA-bd_dom_put_sf"/>
</dbReference>
<keyword evidence="1" id="KW-0238">DNA-binding</keyword>
<dbReference type="CDD" id="cd01107">
    <property type="entry name" value="HTH_BmrR"/>
    <property type="match status" value="1"/>
</dbReference>
<dbReference type="GO" id="GO:0003700">
    <property type="term" value="F:DNA-binding transcription factor activity"/>
    <property type="evidence" value="ECO:0007669"/>
    <property type="project" value="InterPro"/>
</dbReference>
<dbReference type="STRING" id="319970.RV00_GL003103"/>
<dbReference type="SUPFAM" id="SSF46955">
    <property type="entry name" value="Putative DNA-binding domain"/>
    <property type="match status" value="1"/>
</dbReference>
<dbReference type="PANTHER" id="PTHR30204">
    <property type="entry name" value="REDOX-CYCLING DRUG-SENSING TRANSCRIPTIONAL ACTIVATOR SOXR"/>
    <property type="match status" value="1"/>
</dbReference>
<dbReference type="InterPro" id="IPR010499">
    <property type="entry name" value="AraC_E-bd"/>
</dbReference>
<dbReference type="SMART" id="SM00422">
    <property type="entry name" value="HTH_MERR"/>
    <property type="match status" value="1"/>
</dbReference>
<dbReference type="RefSeq" id="WP_071862863.1">
    <property type="nucleotide sequence ID" value="NZ_CAURXW010000011.1"/>
</dbReference>
<dbReference type="Gene3D" id="3.20.80.10">
    <property type="entry name" value="Regulatory factor, effector binding domain"/>
    <property type="match status" value="1"/>
</dbReference>
<dbReference type="InterPro" id="IPR047057">
    <property type="entry name" value="MerR_fam"/>
</dbReference>
<dbReference type="InterPro" id="IPR011256">
    <property type="entry name" value="Reg_factor_effector_dom_sf"/>
</dbReference>
<dbReference type="Pfam" id="PF06445">
    <property type="entry name" value="GyrI-like"/>
    <property type="match status" value="1"/>
</dbReference>
<dbReference type="InterPro" id="IPR000551">
    <property type="entry name" value="MerR-type_HTH_dom"/>
</dbReference>
<dbReference type="Pfam" id="PF13411">
    <property type="entry name" value="MerR_1"/>
    <property type="match status" value="1"/>
</dbReference>
<dbReference type="EMBL" id="JXKM01000009">
    <property type="protein sequence ID" value="OJG35084.1"/>
    <property type="molecule type" value="Genomic_DNA"/>
</dbReference>
<dbReference type="SUPFAM" id="SSF55136">
    <property type="entry name" value="Probable bacterial effector-binding domain"/>
    <property type="match status" value="1"/>
</dbReference>
<evidence type="ECO:0000256" key="1">
    <source>
        <dbReference type="ARBA" id="ARBA00023125"/>
    </source>
</evidence>
<sequence>MLKIGEFSRLGQVSIRTLHHYDEIGLLHPKQIDHESGYRYYSVKQLEVLAQIVLLRELKFSLKEIKILIQQDAEIMTAALLEKERVIEQEIQQDRFRQQQIQRMLKRMQQQKNYQISIKSIPAFQVISYRKKLKTFYHEGLFWEEFIEQLKDQKIAYPSDPKKSLTIFHDQEYLEEGVDVELAILLGRKTEVQPPLKCRQLTAIKFAATLFVKGNYHQLPEAYEAFAQWLELHPEFTMEKAARQICHVGPEHTDNSEDYLTEIQIPLNSLTLTQREELSSK</sequence>
<dbReference type="Gene3D" id="1.10.1660.10">
    <property type="match status" value="1"/>
</dbReference>
<evidence type="ECO:0000259" key="2">
    <source>
        <dbReference type="PROSITE" id="PS50937"/>
    </source>
</evidence>
<dbReference type="SMART" id="SM00871">
    <property type="entry name" value="AraC_E_bind"/>
    <property type="match status" value="1"/>
</dbReference>
<dbReference type="PROSITE" id="PS50937">
    <property type="entry name" value="HTH_MERR_2"/>
    <property type="match status" value="1"/>
</dbReference>
<reference evidence="3 4" key="1">
    <citation type="submission" date="2014-12" db="EMBL/GenBank/DDBJ databases">
        <title>Draft genome sequences of 29 type strains of Enterococci.</title>
        <authorList>
            <person name="Zhong Z."/>
            <person name="Sun Z."/>
            <person name="Liu W."/>
            <person name="Zhang W."/>
            <person name="Zhang H."/>
        </authorList>
    </citation>
    <scope>NUCLEOTIDE SEQUENCE [LARGE SCALE GENOMIC DNA]</scope>
    <source>
        <strain evidence="3 4">DSM 22802</strain>
    </source>
</reference>
<dbReference type="AlphaFoldDB" id="A0A1L8STC0"/>
<dbReference type="OrthoDB" id="9773308at2"/>
<dbReference type="Proteomes" id="UP000183700">
    <property type="component" value="Unassembled WGS sequence"/>
</dbReference>
<feature type="domain" description="HTH merR-type" evidence="2">
    <location>
        <begin position="1"/>
        <end position="71"/>
    </location>
</feature>
<protein>
    <recommendedName>
        <fullName evidence="2">HTH merR-type domain-containing protein</fullName>
    </recommendedName>
</protein>
<dbReference type="PANTHER" id="PTHR30204:SF97">
    <property type="entry name" value="MERR FAMILY REGULATORY PROTEIN"/>
    <property type="match status" value="1"/>
</dbReference>
<organism evidence="3 4">
    <name type="scientific">Enterococcus devriesei</name>
    <dbReference type="NCBI Taxonomy" id="319970"/>
    <lineage>
        <taxon>Bacteria</taxon>
        <taxon>Bacillati</taxon>
        <taxon>Bacillota</taxon>
        <taxon>Bacilli</taxon>
        <taxon>Lactobacillales</taxon>
        <taxon>Enterococcaceae</taxon>
        <taxon>Enterococcus</taxon>
    </lineage>
</organism>
<accession>A0A1L8STC0</accession>
<gene>
    <name evidence="3" type="ORF">RV00_GL003103</name>
</gene>